<comment type="cofactor">
    <cofactor evidence="4">
        <name>Mg(2+)</name>
        <dbReference type="ChEBI" id="CHEBI:18420"/>
    </cofactor>
</comment>
<feature type="domain" description="SMP-30/Gluconolactonase/LRE-like region" evidence="16">
    <location>
        <begin position="14"/>
        <end position="270"/>
    </location>
</feature>
<comment type="cofactor">
    <cofactor evidence="15">
        <name>Zn(2+)</name>
        <dbReference type="ChEBI" id="CHEBI:29105"/>
    </cofactor>
    <text evidence="15">Binds 1 divalent metal cation per subunit.</text>
</comment>
<dbReference type="FunFam" id="2.120.10.30:FF:000027">
    <property type="entry name" value="Regucalcin homologue"/>
    <property type="match status" value="1"/>
</dbReference>
<dbReference type="Pfam" id="PF08450">
    <property type="entry name" value="SGL"/>
    <property type="match status" value="1"/>
</dbReference>
<dbReference type="SUPFAM" id="SSF63829">
    <property type="entry name" value="Calcium-dependent phosphotriesterase"/>
    <property type="match status" value="1"/>
</dbReference>
<dbReference type="Proteomes" id="UP001652700">
    <property type="component" value="Unplaced"/>
</dbReference>
<sequence>MAPKIEKLCGNFKLAEAPHWDESSQMLYFVDINGYTINRYDPKTKKHNSAFVGKNVSVIIPVKGKKDQFVISLERELMLVTWDGLSQKPSKMEKILEVDQNTKNVFNDGKCDPSGKLWIGTMGGPPVVIADIPLGMGTLYSIQNKKASPHCSNIGIANGIAFNTDLKKMYYIDSRTGTVDQYDWDMATGKIANGKPIFTAKKNDMDGMVFDGMTIDTDGNLYVAVWGSRIIKIDPRKPETLLETIMMPAKIISSVCFGGANLDELYVTSGQVGITPGPDDGAVFKVTGLTTKGYAEVSMLL</sequence>
<comment type="cofactor">
    <cofactor evidence="3">
        <name>Mn(2+)</name>
        <dbReference type="ChEBI" id="CHEBI:29035"/>
    </cofactor>
</comment>
<reference evidence="19" key="1">
    <citation type="submission" date="2025-04" db="UniProtKB">
        <authorList>
            <consortium name="RefSeq"/>
        </authorList>
    </citation>
    <scope>IDENTIFICATION</scope>
    <source>
        <tissue evidence="19">Whole insect</tissue>
    </source>
</reference>
<dbReference type="PANTHER" id="PTHR10907">
    <property type="entry name" value="REGUCALCIN"/>
    <property type="match status" value="1"/>
</dbReference>
<dbReference type="PRINTS" id="PR01790">
    <property type="entry name" value="SMP30FAMILY"/>
</dbReference>
<keyword evidence="18" id="KW-1185">Reference proteome</keyword>
<evidence type="ECO:0000256" key="11">
    <source>
        <dbReference type="ARBA" id="ARBA00022801"/>
    </source>
</evidence>
<evidence type="ECO:0000313" key="17">
    <source>
        <dbReference type="EnsemblMetazoa" id="XP_028127765.1"/>
    </source>
</evidence>
<feature type="active site" description="Proton donor/acceptor" evidence="14">
    <location>
        <position position="211"/>
    </location>
</feature>
<evidence type="ECO:0000256" key="9">
    <source>
        <dbReference type="ARBA" id="ARBA00022490"/>
    </source>
</evidence>
<keyword evidence="9" id="KW-0963">Cytoplasm</keyword>
<comment type="similarity">
    <text evidence="6">Belongs to the SMP-30/CGR1 family.</text>
</comment>
<evidence type="ECO:0000256" key="12">
    <source>
        <dbReference type="ARBA" id="ARBA00022837"/>
    </source>
</evidence>
<feature type="binding site" evidence="15">
    <location>
        <position position="211"/>
    </location>
    <ligand>
        <name>a divalent metal cation</name>
        <dbReference type="ChEBI" id="CHEBI:60240"/>
    </ligand>
</feature>
<dbReference type="InterPro" id="IPR011042">
    <property type="entry name" value="6-blade_b-propeller_TolB-like"/>
</dbReference>
<evidence type="ECO:0000313" key="19">
    <source>
        <dbReference type="RefSeq" id="XP_028127765.1"/>
    </source>
</evidence>
<organism evidence="19">
    <name type="scientific">Diabrotica virgifera virgifera</name>
    <name type="common">western corn rootworm</name>
    <dbReference type="NCBI Taxonomy" id="50390"/>
    <lineage>
        <taxon>Eukaryota</taxon>
        <taxon>Metazoa</taxon>
        <taxon>Ecdysozoa</taxon>
        <taxon>Arthropoda</taxon>
        <taxon>Hexapoda</taxon>
        <taxon>Insecta</taxon>
        <taxon>Pterygota</taxon>
        <taxon>Neoptera</taxon>
        <taxon>Endopterygota</taxon>
        <taxon>Coleoptera</taxon>
        <taxon>Polyphaga</taxon>
        <taxon>Cucujiformia</taxon>
        <taxon>Chrysomeloidea</taxon>
        <taxon>Chrysomelidae</taxon>
        <taxon>Galerucinae</taxon>
        <taxon>Diabroticina</taxon>
        <taxon>Diabroticites</taxon>
        <taxon>Diabrotica</taxon>
    </lineage>
</organism>
<comment type="cofactor">
    <cofactor evidence="2">
        <name>Ca(2+)</name>
        <dbReference type="ChEBI" id="CHEBI:29108"/>
    </cofactor>
</comment>
<accession>A0A6P7F2M4</accession>
<dbReference type="KEGG" id="dvv:114324196"/>
<evidence type="ECO:0000256" key="7">
    <source>
        <dbReference type="ARBA" id="ARBA00013227"/>
    </source>
</evidence>
<evidence type="ECO:0000256" key="3">
    <source>
        <dbReference type="ARBA" id="ARBA00001936"/>
    </source>
</evidence>
<evidence type="ECO:0000256" key="8">
    <source>
        <dbReference type="ARBA" id="ARBA00016808"/>
    </source>
</evidence>
<dbReference type="Gene3D" id="2.120.10.30">
    <property type="entry name" value="TolB, C-terminal domain"/>
    <property type="match status" value="1"/>
</dbReference>
<dbReference type="GO" id="GO:0005509">
    <property type="term" value="F:calcium ion binding"/>
    <property type="evidence" value="ECO:0007669"/>
    <property type="project" value="TreeGrafter"/>
</dbReference>
<feature type="binding site" evidence="15">
    <location>
        <position position="158"/>
    </location>
    <ligand>
        <name>a divalent metal cation</name>
        <dbReference type="ChEBI" id="CHEBI:60240"/>
    </ligand>
</feature>
<protein>
    <recommendedName>
        <fullName evidence="8">Regucalcin</fullName>
        <ecNumber evidence="7">3.1.1.17</ecNumber>
    </recommendedName>
    <alternativeName>
        <fullName evidence="13">Gluconolactonase</fullName>
    </alternativeName>
</protein>
<dbReference type="GO" id="GO:0019853">
    <property type="term" value="P:L-ascorbic acid biosynthetic process"/>
    <property type="evidence" value="ECO:0007669"/>
    <property type="project" value="TreeGrafter"/>
</dbReference>
<dbReference type="GO" id="GO:0004341">
    <property type="term" value="F:gluconolactonase activity"/>
    <property type="evidence" value="ECO:0007669"/>
    <property type="project" value="UniProtKB-EC"/>
</dbReference>
<evidence type="ECO:0000256" key="5">
    <source>
        <dbReference type="ARBA" id="ARBA00004496"/>
    </source>
</evidence>
<dbReference type="RefSeq" id="XP_028127765.1">
    <property type="nucleotide sequence ID" value="XM_028271964.1"/>
</dbReference>
<dbReference type="GeneID" id="114324196"/>
<evidence type="ECO:0000256" key="13">
    <source>
        <dbReference type="ARBA" id="ARBA00032464"/>
    </source>
</evidence>
<dbReference type="OrthoDB" id="423498at2759"/>
<dbReference type="FunCoup" id="A0A6P7F2M4">
    <property type="interactions" value="214"/>
</dbReference>
<dbReference type="EC" id="3.1.1.17" evidence="7"/>
<evidence type="ECO:0000256" key="14">
    <source>
        <dbReference type="PIRSR" id="PIRSR605511-1"/>
    </source>
</evidence>
<comment type="catalytic activity">
    <reaction evidence="1">
        <text>D-glucono-1,5-lactone + H2O = D-gluconate + H(+)</text>
        <dbReference type="Rhea" id="RHEA:10440"/>
        <dbReference type="ChEBI" id="CHEBI:15377"/>
        <dbReference type="ChEBI" id="CHEBI:15378"/>
        <dbReference type="ChEBI" id="CHEBI:16217"/>
        <dbReference type="ChEBI" id="CHEBI:18391"/>
        <dbReference type="EC" id="3.1.1.17"/>
    </reaction>
</comment>
<keyword evidence="11" id="KW-0378">Hydrolase</keyword>
<evidence type="ECO:0000256" key="4">
    <source>
        <dbReference type="ARBA" id="ARBA00001946"/>
    </source>
</evidence>
<dbReference type="GO" id="GO:0005737">
    <property type="term" value="C:cytoplasm"/>
    <property type="evidence" value="ECO:0007669"/>
    <property type="project" value="UniProtKB-SubCell"/>
</dbReference>
<dbReference type="InParanoid" id="A0A6P7F2M4"/>
<dbReference type="PANTHER" id="PTHR10907:SF66">
    <property type="entry name" value="MIP34848P1-RELATED"/>
    <property type="match status" value="1"/>
</dbReference>
<dbReference type="AlphaFoldDB" id="A0A6P7F2M4"/>
<keyword evidence="10 15" id="KW-0479">Metal-binding</keyword>
<proteinExistence type="inferred from homology"/>
<evidence type="ECO:0000259" key="16">
    <source>
        <dbReference type="Pfam" id="PF08450"/>
    </source>
</evidence>
<evidence type="ECO:0000256" key="10">
    <source>
        <dbReference type="ARBA" id="ARBA00022723"/>
    </source>
</evidence>
<keyword evidence="15" id="KW-0862">Zinc</keyword>
<feature type="binding site" evidence="15">
    <location>
        <position position="107"/>
    </location>
    <ligand>
        <name>substrate</name>
    </ligand>
</feature>
<evidence type="ECO:0000256" key="2">
    <source>
        <dbReference type="ARBA" id="ARBA00001913"/>
    </source>
</evidence>
<reference evidence="17" key="2">
    <citation type="submission" date="2025-05" db="UniProtKB">
        <authorList>
            <consortium name="EnsemblMetazoa"/>
        </authorList>
    </citation>
    <scope>IDENTIFICATION</scope>
</reference>
<dbReference type="InterPro" id="IPR013658">
    <property type="entry name" value="SGL"/>
</dbReference>
<evidence type="ECO:0000256" key="6">
    <source>
        <dbReference type="ARBA" id="ARBA00008853"/>
    </source>
</evidence>
<feature type="binding site" evidence="15">
    <location>
        <position position="16"/>
    </location>
    <ligand>
        <name>a divalent metal cation</name>
        <dbReference type="ChEBI" id="CHEBI:60240"/>
    </ligand>
</feature>
<evidence type="ECO:0000256" key="15">
    <source>
        <dbReference type="PIRSR" id="PIRSR605511-2"/>
    </source>
</evidence>
<evidence type="ECO:0000313" key="18">
    <source>
        <dbReference type="Proteomes" id="UP001652700"/>
    </source>
</evidence>
<keyword evidence="12" id="KW-0106">Calcium</keyword>
<dbReference type="InterPro" id="IPR005511">
    <property type="entry name" value="SMP-30"/>
</dbReference>
<gene>
    <name evidence="19" type="primary">LOC114324196</name>
</gene>
<name>A0A6P7F2M4_DIAVI</name>
<evidence type="ECO:0000256" key="1">
    <source>
        <dbReference type="ARBA" id="ARBA00001589"/>
    </source>
</evidence>
<comment type="subcellular location">
    <subcellularLocation>
        <location evidence="5">Cytoplasm</location>
    </subcellularLocation>
</comment>
<dbReference type="EnsemblMetazoa" id="XM_028271964.1">
    <property type="protein sequence ID" value="XP_028127765.1"/>
    <property type="gene ID" value="LOC114324196"/>
</dbReference>